<dbReference type="Gene3D" id="3.40.190.10">
    <property type="entry name" value="Periplasmic binding protein-like II"/>
    <property type="match status" value="1"/>
</dbReference>
<dbReference type="SUPFAM" id="SSF53850">
    <property type="entry name" value="Periplasmic binding protein-like II"/>
    <property type="match status" value="1"/>
</dbReference>
<dbReference type="AlphaFoldDB" id="X1RGP3"/>
<protein>
    <submittedName>
        <fullName evidence="1">Uncharacterized protein</fullName>
    </submittedName>
</protein>
<gene>
    <name evidence="1" type="ORF">S12H4_26105</name>
</gene>
<comment type="caution">
    <text evidence="1">The sequence shown here is derived from an EMBL/GenBank/DDBJ whole genome shotgun (WGS) entry which is preliminary data.</text>
</comment>
<dbReference type="EMBL" id="BARW01014782">
    <property type="protein sequence ID" value="GAI79887.1"/>
    <property type="molecule type" value="Genomic_DNA"/>
</dbReference>
<accession>X1RGP3</accession>
<feature type="non-terminal residue" evidence="1">
    <location>
        <position position="1"/>
    </location>
</feature>
<proteinExistence type="predicted"/>
<name>X1RGP3_9ZZZZ</name>
<organism evidence="1">
    <name type="scientific">marine sediment metagenome</name>
    <dbReference type="NCBI Taxonomy" id="412755"/>
    <lineage>
        <taxon>unclassified sequences</taxon>
        <taxon>metagenomes</taxon>
        <taxon>ecological metagenomes</taxon>
    </lineage>
</organism>
<reference evidence="1" key="1">
    <citation type="journal article" date="2014" name="Front. Microbiol.">
        <title>High frequency of phylogenetically diverse reductive dehalogenase-homologous genes in deep subseafloor sedimentary metagenomes.</title>
        <authorList>
            <person name="Kawai M."/>
            <person name="Futagami T."/>
            <person name="Toyoda A."/>
            <person name="Takaki Y."/>
            <person name="Nishi S."/>
            <person name="Hori S."/>
            <person name="Arai W."/>
            <person name="Tsubouchi T."/>
            <person name="Morono Y."/>
            <person name="Uchiyama I."/>
            <person name="Ito T."/>
            <person name="Fujiyama A."/>
            <person name="Inagaki F."/>
            <person name="Takami H."/>
        </authorList>
    </citation>
    <scope>NUCLEOTIDE SEQUENCE</scope>
    <source>
        <strain evidence="1">Expedition CK06-06</strain>
    </source>
</reference>
<sequence length="91" mass="10476">QEDLAVGVDRVFGAVHPSFPEDLAYKYVTAYAKVAPTLKEYHALWKYVWTFEGMVSGLTEKNTHPGAIRAYKELGLWDKRKDYPPFTPPWD</sequence>
<evidence type="ECO:0000313" key="1">
    <source>
        <dbReference type="EMBL" id="GAI79887.1"/>
    </source>
</evidence>